<dbReference type="PANTHER" id="PTHR36709">
    <property type="entry name" value="OS02G0604100 PROTEIN"/>
    <property type="match status" value="1"/>
</dbReference>
<comment type="caution">
    <text evidence="2">The sequence shown here is derived from an EMBL/GenBank/DDBJ whole genome shotgun (WGS) entry which is preliminary data.</text>
</comment>
<reference evidence="2" key="2">
    <citation type="journal article" date="2022" name="Hortic Res">
        <title>The genome of Dioscorea zingiberensis sheds light on the biosynthesis, origin and evolution of the medicinally important diosgenin saponins.</title>
        <authorList>
            <person name="Li Y."/>
            <person name="Tan C."/>
            <person name="Li Z."/>
            <person name="Guo J."/>
            <person name="Li S."/>
            <person name="Chen X."/>
            <person name="Wang C."/>
            <person name="Dai X."/>
            <person name="Yang H."/>
            <person name="Song W."/>
            <person name="Hou L."/>
            <person name="Xu J."/>
            <person name="Tong Z."/>
            <person name="Xu A."/>
            <person name="Yuan X."/>
            <person name="Wang W."/>
            <person name="Yang Q."/>
            <person name="Chen L."/>
            <person name="Sun Z."/>
            <person name="Wang K."/>
            <person name="Pan B."/>
            <person name="Chen J."/>
            <person name="Bao Y."/>
            <person name="Liu F."/>
            <person name="Qi X."/>
            <person name="Gang D.R."/>
            <person name="Wen J."/>
            <person name="Li J."/>
        </authorList>
    </citation>
    <scope>NUCLEOTIDE SEQUENCE</scope>
    <source>
        <strain evidence="2">Dzin_1.0</strain>
    </source>
</reference>
<gene>
    <name evidence="2" type="ORF">J5N97_008263</name>
</gene>
<reference evidence="2" key="1">
    <citation type="submission" date="2021-03" db="EMBL/GenBank/DDBJ databases">
        <authorList>
            <person name="Li Z."/>
            <person name="Yang C."/>
        </authorList>
    </citation>
    <scope>NUCLEOTIDE SEQUENCE</scope>
    <source>
        <strain evidence="2">Dzin_1.0</strain>
        <tissue evidence="2">Leaf</tissue>
    </source>
</reference>
<proteinExistence type="predicted"/>
<dbReference type="Proteomes" id="UP001085076">
    <property type="component" value="Miscellaneous, Linkage group lg01"/>
</dbReference>
<evidence type="ECO:0000256" key="1">
    <source>
        <dbReference type="SAM" id="MobiDB-lite"/>
    </source>
</evidence>
<evidence type="ECO:0000313" key="3">
    <source>
        <dbReference type="Proteomes" id="UP001085076"/>
    </source>
</evidence>
<organism evidence="2 3">
    <name type="scientific">Dioscorea zingiberensis</name>
    <dbReference type="NCBI Taxonomy" id="325984"/>
    <lineage>
        <taxon>Eukaryota</taxon>
        <taxon>Viridiplantae</taxon>
        <taxon>Streptophyta</taxon>
        <taxon>Embryophyta</taxon>
        <taxon>Tracheophyta</taxon>
        <taxon>Spermatophyta</taxon>
        <taxon>Magnoliopsida</taxon>
        <taxon>Liliopsida</taxon>
        <taxon>Dioscoreales</taxon>
        <taxon>Dioscoreaceae</taxon>
        <taxon>Dioscorea</taxon>
    </lineage>
</organism>
<dbReference type="AlphaFoldDB" id="A0A9D5DHU8"/>
<name>A0A9D5DHU8_9LILI</name>
<feature type="region of interest" description="Disordered" evidence="1">
    <location>
        <begin position="104"/>
        <end position="127"/>
    </location>
</feature>
<feature type="region of interest" description="Disordered" evidence="1">
    <location>
        <begin position="14"/>
        <end position="45"/>
    </location>
</feature>
<sequence length="127" mass="14501">MAKYNVILKEKRARNQEKKRVIHGHHATRKLKQRAPPVSLSGKRKQKLFKKWRREQKEAIQKGLVTMSDVEMAVADGEGTSKNTGEKPQLKFSLKKASKLRIKKLKGKGKGKGKKLRTKPTEDAMVE</sequence>
<dbReference type="EMBL" id="JAGGNH010000001">
    <property type="protein sequence ID" value="KAJ0989907.1"/>
    <property type="molecule type" value="Genomic_DNA"/>
</dbReference>
<protein>
    <recommendedName>
        <fullName evidence="4">Pm52 protein</fullName>
    </recommendedName>
</protein>
<evidence type="ECO:0008006" key="4">
    <source>
        <dbReference type="Google" id="ProtNLM"/>
    </source>
</evidence>
<accession>A0A9D5DHU8</accession>
<keyword evidence="3" id="KW-1185">Reference proteome</keyword>
<evidence type="ECO:0000313" key="2">
    <source>
        <dbReference type="EMBL" id="KAJ0989907.1"/>
    </source>
</evidence>
<dbReference type="OrthoDB" id="775892at2759"/>
<dbReference type="PANTHER" id="PTHR36709:SF1">
    <property type="entry name" value="OS02G0604100 PROTEIN"/>
    <property type="match status" value="1"/>
</dbReference>
<feature type="compositionally biased region" description="Basic residues" evidence="1">
    <location>
        <begin position="104"/>
        <end position="118"/>
    </location>
</feature>
<feature type="compositionally biased region" description="Basic residues" evidence="1">
    <location>
        <begin position="20"/>
        <end position="33"/>
    </location>
</feature>